<reference evidence="3 4" key="1">
    <citation type="submission" date="2021-12" db="EMBL/GenBank/DDBJ databases">
        <title>Genome sequencing of bacteria with rrn-lacking chromosome and rrn-plasmid.</title>
        <authorList>
            <person name="Anda M."/>
            <person name="Iwasaki W."/>
        </authorList>
    </citation>
    <scope>NUCLEOTIDE SEQUENCE [LARGE SCALE GENOMIC DNA]</scope>
    <source>
        <strain evidence="3 4">NBRC 15940</strain>
    </source>
</reference>
<keyword evidence="1" id="KW-0812">Transmembrane</keyword>
<keyword evidence="4" id="KW-1185">Reference proteome</keyword>
<dbReference type="InterPro" id="IPR002881">
    <property type="entry name" value="DUF58"/>
</dbReference>
<dbReference type="EMBL" id="BQKE01000001">
    <property type="protein sequence ID" value="GJM61884.1"/>
    <property type="molecule type" value="Genomic_DNA"/>
</dbReference>
<dbReference type="AlphaFoldDB" id="A0AAN5AKC0"/>
<evidence type="ECO:0000256" key="1">
    <source>
        <dbReference type="SAM" id="Phobius"/>
    </source>
</evidence>
<accession>A0AAN5AKC0</accession>
<keyword evidence="1" id="KW-0472">Membrane</keyword>
<proteinExistence type="predicted"/>
<feature type="domain" description="DUF58" evidence="2">
    <location>
        <begin position="210"/>
        <end position="378"/>
    </location>
</feature>
<evidence type="ECO:0000313" key="4">
    <source>
        <dbReference type="Proteomes" id="UP001310022"/>
    </source>
</evidence>
<sequence length="450" mass="52314">MMERLNSIWKELYQLNFSMRFYLAAAVVASMSVLGFWIAPLYWLSQLLLLAWVVISVFEFILLFFTGNIQGERQLPNRFSNGDTNPVKVSLISTYRFPTILQWLDEIPDQISEEIPLQQVAFSKQQQQQFQYLLQPVERGAYHFGYLRVVAQGFLGLVERHFKLASPQEVACYPSFVHLRQYELMAQNTAFSFGGVKKFRRIGQQKEFDQIREYIIGDDIRNVNWAATARKADLMVNQYQDEKAQQVVALIDGGRNMKASFNGMDLVDYAINSTLVLLNVAYKKKDLVGLHCHDQSQRSWIKPSRQPMIINTLQEQLYKFRPSFEETDFSGVYTHLRRQLSQRSMVLLFTNFESELSLERQLPYFRKMAARHLLVVVLFTNTEVESFLEEEVVDESGAYLRGVVEKMANEKQLMVKKLRQYGIHPILTAPENLTVSALNKYLEFKARGMI</sequence>
<organism evidence="3 4">
    <name type="scientific">Persicobacter diffluens</name>
    <dbReference type="NCBI Taxonomy" id="981"/>
    <lineage>
        <taxon>Bacteria</taxon>
        <taxon>Pseudomonadati</taxon>
        <taxon>Bacteroidota</taxon>
        <taxon>Cytophagia</taxon>
        <taxon>Cytophagales</taxon>
        <taxon>Persicobacteraceae</taxon>
        <taxon>Persicobacter</taxon>
    </lineage>
</organism>
<dbReference type="PANTHER" id="PTHR33608">
    <property type="entry name" value="BLL2464 PROTEIN"/>
    <property type="match status" value="1"/>
</dbReference>
<dbReference type="RefSeq" id="WP_338237325.1">
    <property type="nucleotide sequence ID" value="NZ_BQKE01000001.1"/>
</dbReference>
<feature type="transmembrane region" description="Helical" evidence="1">
    <location>
        <begin position="21"/>
        <end position="43"/>
    </location>
</feature>
<dbReference type="Pfam" id="PF01882">
    <property type="entry name" value="DUF58"/>
    <property type="match status" value="1"/>
</dbReference>
<dbReference type="PANTHER" id="PTHR33608:SF3">
    <property type="entry name" value="SLR2013 PROTEIN"/>
    <property type="match status" value="1"/>
</dbReference>
<protein>
    <recommendedName>
        <fullName evidence="2">DUF58 domain-containing protein</fullName>
    </recommendedName>
</protein>
<name>A0AAN5AKC0_9BACT</name>
<evidence type="ECO:0000313" key="3">
    <source>
        <dbReference type="EMBL" id="GJM61884.1"/>
    </source>
</evidence>
<gene>
    <name evidence="3" type="ORF">PEDI_24360</name>
</gene>
<evidence type="ECO:0000259" key="2">
    <source>
        <dbReference type="Pfam" id="PF01882"/>
    </source>
</evidence>
<dbReference type="Proteomes" id="UP001310022">
    <property type="component" value="Unassembled WGS sequence"/>
</dbReference>
<comment type="caution">
    <text evidence="3">The sequence shown here is derived from an EMBL/GenBank/DDBJ whole genome shotgun (WGS) entry which is preliminary data.</text>
</comment>
<keyword evidence="1" id="KW-1133">Transmembrane helix</keyword>
<feature type="transmembrane region" description="Helical" evidence="1">
    <location>
        <begin position="49"/>
        <end position="69"/>
    </location>
</feature>